<keyword evidence="5" id="KW-0479">Metal-binding</keyword>
<evidence type="ECO:0000256" key="2">
    <source>
        <dbReference type="ARBA" id="ARBA00022741"/>
    </source>
</evidence>
<reference evidence="7" key="2">
    <citation type="submission" date="2021-04" db="EMBL/GenBank/DDBJ databases">
        <authorList>
            <person name="Gilroy R."/>
        </authorList>
    </citation>
    <scope>NUCLEOTIDE SEQUENCE</scope>
    <source>
        <strain evidence="7">B5_2728</strain>
    </source>
</reference>
<comment type="similarity">
    <text evidence="1 5">Belongs to the 5-formyltetrahydrofolate cyclo-ligase family.</text>
</comment>
<gene>
    <name evidence="7" type="ORF">H9882_04035</name>
</gene>
<dbReference type="GO" id="GO:0030272">
    <property type="term" value="F:5-formyltetrahydrofolate cyclo-ligase activity"/>
    <property type="evidence" value="ECO:0007669"/>
    <property type="project" value="UniProtKB-EC"/>
</dbReference>
<keyword evidence="3 4" id="KW-0067">ATP-binding</keyword>
<dbReference type="InterPro" id="IPR002698">
    <property type="entry name" value="FTHF_cligase"/>
</dbReference>
<dbReference type="Gene3D" id="3.40.50.10420">
    <property type="entry name" value="NagB/RpiA/CoA transferase-like"/>
    <property type="match status" value="1"/>
</dbReference>
<reference evidence="7" key="1">
    <citation type="journal article" date="2021" name="PeerJ">
        <title>Extensive microbial diversity within the chicken gut microbiome revealed by metagenomics and culture.</title>
        <authorList>
            <person name="Gilroy R."/>
            <person name="Ravi A."/>
            <person name="Getino M."/>
            <person name="Pursley I."/>
            <person name="Horton D.L."/>
            <person name="Alikhan N.F."/>
            <person name="Baker D."/>
            <person name="Gharbi K."/>
            <person name="Hall N."/>
            <person name="Watson M."/>
            <person name="Adriaenssens E.M."/>
            <person name="Foster-Nyarko E."/>
            <person name="Jarju S."/>
            <person name="Secka A."/>
            <person name="Antonio M."/>
            <person name="Oren A."/>
            <person name="Chaudhuri R.R."/>
            <person name="La Ragione R."/>
            <person name="Hildebrand F."/>
            <person name="Pallen M.J."/>
        </authorList>
    </citation>
    <scope>NUCLEOTIDE SEQUENCE</scope>
    <source>
        <strain evidence="7">B5_2728</strain>
    </source>
</reference>
<evidence type="ECO:0000256" key="5">
    <source>
        <dbReference type="RuleBase" id="RU361279"/>
    </source>
</evidence>
<dbReference type="GO" id="GO:0005524">
    <property type="term" value="F:ATP binding"/>
    <property type="evidence" value="ECO:0007669"/>
    <property type="project" value="UniProtKB-KW"/>
</dbReference>
<evidence type="ECO:0000313" key="7">
    <source>
        <dbReference type="EMBL" id="MBU3806044.1"/>
    </source>
</evidence>
<comment type="caution">
    <text evidence="7">The sequence shown here is derived from an EMBL/GenBank/DDBJ whole genome shotgun (WGS) entry which is preliminary data.</text>
</comment>
<keyword evidence="5" id="KW-0460">Magnesium</keyword>
<comment type="catalytic activity">
    <reaction evidence="5">
        <text>(6S)-5-formyl-5,6,7,8-tetrahydrofolate + ATP = (6R)-5,10-methenyltetrahydrofolate + ADP + phosphate</text>
        <dbReference type="Rhea" id="RHEA:10488"/>
        <dbReference type="ChEBI" id="CHEBI:30616"/>
        <dbReference type="ChEBI" id="CHEBI:43474"/>
        <dbReference type="ChEBI" id="CHEBI:57455"/>
        <dbReference type="ChEBI" id="CHEBI:57457"/>
        <dbReference type="ChEBI" id="CHEBI:456216"/>
        <dbReference type="EC" id="6.3.3.2"/>
    </reaction>
</comment>
<dbReference type="Proteomes" id="UP000713596">
    <property type="component" value="Unassembled WGS sequence"/>
</dbReference>
<dbReference type="SUPFAM" id="SSF100950">
    <property type="entry name" value="NagB/RpiA/CoA transferase-like"/>
    <property type="match status" value="1"/>
</dbReference>
<evidence type="ECO:0000256" key="1">
    <source>
        <dbReference type="ARBA" id="ARBA00010638"/>
    </source>
</evidence>
<dbReference type="AlphaFoldDB" id="A0A948T2T5"/>
<name>A0A948T2T5_9FIRM</name>
<evidence type="ECO:0000313" key="8">
    <source>
        <dbReference type="Proteomes" id="UP000713596"/>
    </source>
</evidence>
<dbReference type="InterPro" id="IPR024185">
    <property type="entry name" value="FTHF_cligase-like_sf"/>
</dbReference>
<comment type="cofactor">
    <cofactor evidence="5">
        <name>Mg(2+)</name>
        <dbReference type="ChEBI" id="CHEBI:18420"/>
    </cofactor>
</comment>
<evidence type="ECO:0000256" key="4">
    <source>
        <dbReference type="PIRSR" id="PIRSR006806-1"/>
    </source>
</evidence>
<feature type="binding site" evidence="4">
    <location>
        <begin position="7"/>
        <end position="11"/>
    </location>
    <ligand>
        <name>ATP</name>
        <dbReference type="ChEBI" id="CHEBI:30616"/>
    </ligand>
</feature>
<dbReference type="EC" id="6.3.3.2" evidence="5"/>
<feature type="region of interest" description="Disordered" evidence="6">
    <location>
        <begin position="190"/>
        <end position="209"/>
    </location>
</feature>
<dbReference type="PANTHER" id="PTHR23407">
    <property type="entry name" value="ATPASE INHIBITOR/5-FORMYLTETRAHYDROFOLATE CYCLO-LIGASE"/>
    <property type="match status" value="1"/>
</dbReference>
<dbReference type="PIRSF" id="PIRSF006806">
    <property type="entry name" value="FTHF_cligase"/>
    <property type="match status" value="1"/>
</dbReference>
<accession>A0A948T2T5</accession>
<keyword evidence="2 4" id="KW-0547">Nucleotide-binding</keyword>
<organism evidence="7 8">
    <name type="scientific">Candidatus Allofournierella pullistercoris</name>
    <dbReference type="NCBI Taxonomy" id="2838597"/>
    <lineage>
        <taxon>Bacteria</taxon>
        <taxon>Bacillati</taxon>
        <taxon>Bacillota</taxon>
        <taxon>Clostridia</taxon>
        <taxon>Eubacteriales</taxon>
        <taxon>Oscillospiraceae</taxon>
        <taxon>Allofournierella</taxon>
    </lineage>
</organism>
<dbReference type="GO" id="GO:0035999">
    <property type="term" value="P:tetrahydrofolate interconversion"/>
    <property type="evidence" value="ECO:0007669"/>
    <property type="project" value="TreeGrafter"/>
</dbReference>
<feature type="binding site" evidence="4">
    <location>
        <position position="58"/>
    </location>
    <ligand>
        <name>substrate</name>
    </ligand>
</feature>
<protein>
    <recommendedName>
        <fullName evidence="5">5-formyltetrahydrofolate cyclo-ligase</fullName>
        <ecNumber evidence="5">6.3.3.2</ecNumber>
    </recommendedName>
</protein>
<evidence type="ECO:0000256" key="6">
    <source>
        <dbReference type="SAM" id="MobiDB-lite"/>
    </source>
</evidence>
<evidence type="ECO:0000256" key="3">
    <source>
        <dbReference type="ARBA" id="ARBA00022840"/>
    </source>
</evidence>
<dbReference type="EMBL" id="JAHLFP010000031">
    <property type="protein sequence ID" value="MBU3806044.1"/>
    <property type="molecule type" value="Genomic_DNA"/>
</dbReference>
<dbReference type="InterPro" id="IPR037171">
    <property type="entry name" value="NagB/RpiA_transferase-like"/>
</dbReference>
<sequence>MNLIEEKQQLRRTARGFWAQVAPELPLAWGQAMTHQLTNLPQWRDAQRVFCFVSTKAEPDTHPLLNLALSQGKELYLPRLCREPGRMEAAACQGLSHLVPGRYGIPEPDGSAPVIAPHLLDLVIAPCVMASSTGQRLGHGGGYYDRFLSQCRCPVLVLCPSALLRQELPCQAHDQRVDGVITEQGVIIPSKPGQADGPAVHTPAYPQQD</sequence>
<feature type="binding site" evidence="4">
    <location>
        <begin position="136"/>
        <end position="144"/>
    </location>
    <ligand>
        <name>ATP</name>
        <dbReference type="ChEBI" id="CHEBI:30616"/>
    </ligand>
</feature>
<dbReference type="GO" id="GO:0009396">
    <property type="term" value="P:folic acid-containing compound biosynthetic process"/>
    <property type="evidence" value="ECO:0007669"/>
    <property type="project" value="TreeGrafter"/>
</dbReference>
<proteinExistence type="inferred from homology"/>
<dbReference type="GO" id="GO:0046872">
    <property type="term" value="F:metal ion binding"/>
    <property type="evidence" value="ECO:0007669"/>
    <property type="project" value="UniProtKB-KW"/>
</dbReference>
<dbReference type="NCBIfam" id="TIGR02727">
    <property type="entry name" value="MTHFS_bact"/>
    <property type="match status" value="1"/>
</dbReference>
<dbReference type="Pfam" id="PF01812">
    <property type="entry name" value="5-FTHF_cyc-lig"/>
    <property type="match status" value="1"/>
</dbReference>
<feature type="binding site" evidence="4">
    <location>
        <position position="53"/>
    </location>
    <ligand>
        <name>substrate</name>
    </ligand>
</feature>
<keyword evidence="7" id="KW-0436">Ligase</keyword>
<dbReference type="PANTHER" id="PTHR23407:SF1">
    <property type="entry name" value="5-FORMYLTETRAHYDROFOLATE CYCLO-LIGASE"/>
    <property type="match status" value="1"/>
</dbReference>